<evidence type="ECO:0000256" key="2">
    <source>
        <dbReference type="SAM" id="Phobius"/>
    </source>
</evidence>
<feature type="transmembrane region" description="Helical" evidence="2">
    <location>
        <begin position="21"/>
        <end position="43"/>
    </location>
</feature>
<feature type="compositionally biased region" description="Gly residues" evidence="1">
    <location>
        <begin position="120"/>
        <end position="151"/>
    </location>
</feature>
<proteinExistence type="predicted"/>
<name>A0ABT3GHF7_9BACT</name>
<evidence type="ECO:0000256" key="1">
    <source>
        <dbReference type="SAM" id="MobiDB-lite"/>
    </source>
</evidence>
<gene>
    <name evidence="3" type="ORF">OKA05_09950</name>
</gene>
<evidence type="ECO:0008006" key="5">
    <source>
        <dbReference type="Google" id="ProtNLM"/>
    </source>
</evidence>
<accession>A0ABT3GHF7</accession>
<keyword evidence="2" id="KW-1133">Transmembrane helix</keyword>
<feature type="region of interest" description="Disordered" evidence="1">
    <location>
        <begin position="115"/>
        <end position="152"/>
    </location>
</feature>
<keyword evidence="4" id="KW-1185">Reference proteome</keyword>
<dbReference type="RefSeq" id="WP_264486979.1">
    <property type="nucleotide sequence ID" value="NZ_JAPDDT010000003.1"/>
</dbReference>
<comment type="caution">
    <text evidence="3">The sequence shown here is derived from an EMBL/GenBank/DDBJ whole genome shotgun (WGS) entry which is preliminary data.</text>
</comment>
<reference evidence="3 4" key="1">
    <citation type="submission" date="2022-10" db="EMBL/GenBank/DDBJ databases">
        <title>Luteolibacter arcticus strain CCTCC AB 2014275, whole genome shotgun sequencing project.</title>
        <authorList>
            <person name="Zhao G."/>
            <person name="Shen L."/>
        </authorList>
    </citation>
    <scope>NUCLEOTIDE SEQUENCE [LARGE SCALE GENOMIC DNA]</scope>
    <source>
        <strain evidence="3 4">CCTCC AB 2014275</strain>
    </source>
</reference>
<protein>
    <recommendedName>
        <fullName evidence="5">PA14 domain-containing protein</fullName>
    </recommendedName>
</protein>
<dbReference type="EMBL" id="JAPDDT010000003">
    <property type="protein sequence ID" value="MCW1922873.1"/>
    <property type="molecule type" value="Genomic_DNA"/>
</dbReference>
<dbReference type="Proteomes" id="UP001320876">
    <property type="component" value="Unassembled WGS sequence"/>
</dbReference>
<evidence type="ECO:0000313" key="4">
    <source>
        <dbReference type="Proteomes" id="UP001320876"/>
    </source>
</evidence>
<organism evidence="3 4">
    <name type="scientific">Luteolibacter arcticus</name>
    <dbReference type="NCBI Taxonomy" id="1581411"/>
    <lineage>
        <taxon>Bacteria</taxon>
        <taxon>Pseudomonadati</taxon>
        <taxon>Verrucomicrobiota</taxon>
        <taxon>Verrucomicrobiia</taxon>
        <taxon>Verrucomicrobiales</taxon>
        <taxon>Verrucomicrobiaceae</taxon>
        <taxon>Luteolibacter</taxon>
    </lineage>
</organism>
<keyword evidence="2" id="KW-0472">Membrane</keyword>
<sequence length="421" mass="45666">MITDESSIEFQSGKKPRRIGWGAFSISVLVHAIFILLAIFYFFTWIETPKEKVPDFVPGGGGGGNKGTTASKIQTRARAMAPATARKIVSQSTTATFSLPDSSEQVMDSGLPSTMMASSGEGGGAGGGKGGGIGTGVGTGTGPGSGPGVGRGFIDTSPFGSKQEVAGALPGRFYDFKQTRQGKTVEDYDTANREHFTERVNDIQKSDFRPSAFKKFFEAPDPLYLSQIASSLTDAGSAPKYFNVADKVKPSGWLIHYHGNVVSDRDITVRFLGVGDDYISVFVKGKPRMINGWPDIRETVMGRWKPDEPVESSGGTPLTGCPLVTGDWVKFRKGEKVELDIAIGERPGGKVGFVLMVEEKGVEYRTMSNGAKVLPLFTTEPISEQARTRITKEFPHWEFEWEKVPVFPSSKDEKMGTDIFR</sequence>
<evidence type="ECO:0000313" key="3">
    <source>
        <dbReference type="EMBL" id="MCW1922873.1"/>
    </source>
</evidence>
<keyword evidence="2" id="KW-0812">Transmembrane</keyword>